<evidence type="ECO:0000256" key="3">
    <source>
        <dbReference type="ARBA" id="ARBA00022475"/>
    </source>
</evidence>
<feature type="domain" description="MacB-like periplasmic core" evidence="9">
    <location>
        <begin position="17"/>
        <end position="237"/>
    </location>
</feature>
<sequence length="405" mass="44750">MLFVIAWRNIWRNKTRSAVIIVSVLLGLWAGIFIIAFFMGMTNEQIDTAIAQQFSHMQVHHPKFRELDEAVYTIENREKVVELVKKEPGIIASSERIVITAMAASAYSSSGISLLGVDPEKEAAVTGLSGRIDQGKYLEENGRNQLLIGKKLLEKLKLDSNSKVILTFQDASGELTSAAFRITGVFTAASTFTEENMVYINRRELDSLAGFRGGIHELAILLQSNDQLENTAAALRQKIPGGARLETWKQLSPDLRLMIDSFEQYMYIIIGILLIALAFGIVNTMLMSVLERQKELGVLMAVGLNKSKLFSMILLETIGITFLGCLAGLPLAWLTVMITNHTGINLSQFSEGLAMYGFGNIIYPDLESSYYWKVAGMSISAAILAAIYPAYKALQLQPAVAIRKI</sequence>
<organism evidence="10 11">
    <name type="scientific">Flavihumibacter stibioxidans</name>
    <dbReference type="NCBI Taxonomy" id="1834163"/>
    <lineage>
        <taxon>Bacteria</taxon>
        <taxon>Pseudomonadati</taxon>
        <taxon>Bacteroidota</taxon>
        <taxon>Chitinophagia</taxon>
        <taxon>Chitinophagales</taxon>
        <taxon>Chitinophagaceae</taxon>
        <taxon>Flavihumibacter</taxon>
    </lineage>
</organism>
<evidence type="ECO:0000259" key="8">
    <source>
        <dbReference type="Pfam" id="PF02687"/>
    </source>
</evidence>
<dbReference type="InterPro" id="IPR003838">
    <property type="entry name" value="ABC3_permease_C"/>
</dbReference>
<feature type="transmembrane region" description="Helical" evidence="7">
    <location>
        <begin position="18"/>
        <end position="39"/>
    </location>
</feature>
<dbReference type="InterPro" id="IPR025857">
    <property type="entry name" value="MacB_PCD"/>
</dbReference>
<comment type="subcellular location">
    <subcellularLocation>
        <location evidence="1">Cell membrane</location>
        <topology evidence="1">Multi-pass membrane protein</topology>
    </subcellularLocation>
</comment>
<dbReference type="EMBL" id="MBUA01000023">
    <property type="protein sequence ID" value="MBC6491993.1"/>
    <property type="molecule type" value="Genomic_DNA"/>
</dbReference>
<accession>A0ABR7MBQ9</accession>
<evidence type="ECO:0000256" key="5">
    <source>
        <dbReference type="ARBA" id="ARBA00022989"/>
    </source>
</evidence>
<reference evidence="10 11" key="1">
    <citation type="submission" date="2016-07" db="EMBL/GenBank/DDBJ databases">
        <title>Genome analysis of Flavihumibacter stibioxidans YS-17.</title>
        <authorList>
            <person name="Shi K."/>
            <person name="Han Y."/>
            <person name="Wang G."/>
        </authorList>
    </citation>
    <scope>NUCLEOTIDE SEQUENCE [LARGE SCALE GENOMIC DNA]</scope>
    <source>
        <strain evidence="10 11">YS-17</strain>
    </source>
</reference>
<dbReference type="Pfam" id="PF02687">
    <property type="entry name" value="FtsX"/>
    <property type="match status" value="1"/>
</dbReference>
<evidence type="ECO:0000256" key="1">
    <source>
        <dbReference type="ARBA" id="ARBA00004651"/>
    </source>
</evidence>
<keyword evidence="6 7" id="KW-0472">Membrane</keyword>
<dbReference type="InterPro" id="IPR051447">
    <property type="entry name" value="Lipoprotein-release_system"/>
</dbReference>
<dbReference type="RefSeq" id="WP_187257303.1">
    <property type="nucleotide sequence ID" value="NZ_JBHULF010000007.1"/>
</dbReference>
<feature type="transmembrane region" description="Helical" evidence="7">
    <location>
        <begin position="265"/>
        <end position="289"/>
    </location>
</feature>
<protein>
    <recommendedName>
        <fullName evidence="12">ABC transporter permease</fullName>
    </recommendedName>
</protein>
<comment type="caution">
    <text evidence="10">The sequence shown here is derived from an EMBL/GenBank/DDBJ whole genome shotgun (WGS) entry which is preliminary data.</text>
</comment>
<keyword evidence="5 7" id="KW-1133">Transmembrane helix</keyword>
<evidence type="ECO:0000313" key="11">
    <source>
        <dbReference type="Proteomes" id="UP000765802"/>
    </source>
</evidence>
<evidence type="ECO:0000256" key="4">
    <source>
        <dbReference type="ARBA" id="ARBA00022692"/>
    </source>
</evidence>
<keyword evidence="11" id="KW-1185">Reference proteome</keyword>
<evidence type="ECO:0008006" key="12">
    <source>
        <dbReference type="Google" id="ProtNLM"/>
    </source>
</evidence>
<evidence type="ECO:0000259" key="9">
    <source>
        <dbReference type="Pfam" id="PF12704"/>
    </source>
</evidence>
<comment type="similarity">
    <text evidence="2">Belongs to the ABC-4 integral membrane protein family. LolC/E subfamily.</text>
</comment>
<dbReference type="Proteomes" id="UP000765802">
    <property type="component" value="Unassembled WGS sequence"/>
</dbReference>
<gene>
    <name evidence="10" type="ORF">BC349_13095</name>
</gene>
<feature type="domain" description="ABC3 transporter permease C-terminal" evidence="8">
    <location>
        <begin position="268"/>
        <end position="398"/>
    </location>
</feature>
<evidence type="ECO:0000256" key="7">
    <source>
        <dbReference type="SAM" id="Phobius"/>
    </source>
</evidence>
<dbReference type="PANTHER" id="PTHR30489:SF0">
    <property type="entry name" value="LIPOPROTEIN-RELEASING SYSTEM TRANSMEMBRANE PROTEIN LOLE"/>
    <property type="match status" value="1"/>
</dbReference>
<name>A0ABR7MBQ9_9BACT</name>
<dbReference type="PANTHER" id="PTHR30489">
    <property type="entry name" value="LIPOPROTEIN-RELEASING SYSTEM TRANSMEMBRANE PROTEIN LOLE"/>
    <property type="match status" value="1"/>
</dbReference>
<feature type="transmembrane region" description="Helical" evidence="7">
    <location>
        <begin position="309"/>
        <end position="333"/>
    </location>
</feature>
<keyword evidence="3" id="KW-1003">Cell membrane</keyword>
<feature type="transmembrane region" description="Helical" evidence="7">
    <location>
        <begin position="370"/>
        <end position="391"/>
    </location>
</feature>
<proteinExistence type="inferred from homology"/>
<dbReference type="Pfam" id="PF12704">
    <property type="entry name" value="MacB_PCD"/>
    <property type="match status" value="1"/>
</dbReference>
<evidence type="ECO:0000256" key="6">
    <source>
        <dbReference type="ARBA" id="ARBA00023136"/>
    </source>
</evidence>
<evidence type="ECO:0000313" key="10">
    <source>
        <dbReference type="EMBL" id="MBC6491993.1"/>
    </source>
</evidence>
<keyword evidence="4 7" id="KW-0812">Transmembrane</keyword>
<evidence type="ECO:0000256" key="2">
    <source>
        <dbReference type="ARBA" id="ARBA00005236"/>
    </source>
</evidence>